<proteinExistence type="predicted"/>
<geneLocation type="plasmid" evidence="1 2">
    <name>pSULKU03</name>
</geneLocation>
<organism evidence="1 2">
    <name type="scientific">Sulfuricurvum kujiense (strain ATCC BAA-921 / DSM 16994 / JCM 11577 / YK-1)</name>
    <dbReference type="NCBI Taxonomy" id="709032"/>
    <lineage>
        <taxon>Bacteria</taxon>
        <taxon>Pseudomonadati</taxon>
        <taxon>Campylobacterota</taxon>
        <taxon>Epsilonproteobacteria</taxon>
        <taxon>Campylobacterales</taxon>
        <taxon>Sulfurimonadaceae</taxon>
        <taxon>Sulfuricurvum</taxon>
    </lineage>
</organism>
<dbReference type="AlphaFoldDB" id="E4U3Z5"/>
<dbReference type="KEGG" id="sku:Sulku_2762"/>
<sequence>MQQPFMAYENDTDGFTTGNLLIQNGTDTIRVEGTLEITKDRQGLEAALKLKRAVDAAIDALKRDRNLPDSIRD</sequence>
<name>E4U3Z5_SULKY</name>
<dbReference type="Proteomes" id="UP000008721">
    <property type="component" value="Plasmid pSULKU03"/>
</dbReference>
<dbReference type="EMBL" id="CP002358">
    <property type="protein sequence ID" value="ADR35411.1"/>
    <property type="molecule type" value="Genomic_DNA"/>
</dbReference>
<accession>E4U3Z5</accession>
<protein>
    <submittedName>
        <fullName evidence="1">Uncharacterized protein</fullName>
    </submittedName>
</protein>
<reference evidence="1 2" key="1">
    <citation type="journal article" date="2012" name="Stand. Genomic Sci.">
        <title>Complete genome sequence of the sulfur compounds oxidizing chemolithoautotroph Sulfuricurvum kujiense type strain (YK-1(T)).</title>
        <authorList>
            <person name="Han C."/>
            <person name="Kotsyurbenko O."/>
            <person name="Chertkov O."/>
            <person name="Held B."/>
            <person name="Lapidus A."/>
            <person name="Nolan M."/>
            <person name="Lucas S."/>
            <person name="Hammon N."/>
            <person name="Deshpande S."/>
            <person name="Cheng J.F."/>
            <person name="Tapia R."/>
            <person name="Goodwin L.A."/>
            <person name="Pitluck S."/>
            <person name="Liolios K."/>
            <person name="Pagani I."/>
            <person name="Ivanova N."/>
            <person name="Mavromatis K."/>
            <person name="Mikhailova N."/>
            <person name="Pati A."/>
            <person name="Chen A."/>
            <person name="Palaniappan K."/>
            <person name="Land M."/>
            <person name="Hauser L."/>
            <person name="Chang Y.J."/>
            <person name="Jeffries C.D."/>
            <person name="Brambilla E.M."/>
            <person name="Rohde M."/>
            <person name="Spring S."/>
            <person name="Sikorski J."/>
            <person name="Goker M."/>
            <person name="Woyke T."/>
            <person name="Bristow J."/>
            <person name="Eisen J.A."/>
            <person name="Markowitz V."/>
            <person name="Hugenholtz P."/>
            <person name="Kyrpides N.C."/>
            <person name="Klenk H.P."/>
            <person name="Detter J.C."/>
        </authorList>
    </citation>
    <scope>NUCLEOTIDE SEQUENCE [LARGE SCALE GENOMIC DNA]</scope>
    <source>
        <strain evidence="2">ATCC BAA-921 / DSM 16994 / JCM 11577 / YK-1</strain>
    </source>
</reference>
<evidence type="ECO:0000313" key="2">
    <source>
        <dbReference type="Proteomes" id="UP000008721"/>
    </source>
</evidence>
<dbReference type="RefSeq" id="WP_013450022.1">
    <property type="nucleotide sequence ID" value="NC_014756.1"/>
</dbReference>
<dbReference type="OrthoDB" id="5400475at2"/>
<dbReference type="HOGENOM" id="CLU_166160_2_0_7"/>
<keyword evidence="2" id="KW-1185">Reference proteome</keyword>
<evidence type="ECO:0000313" key="1">
    <source>
        <dbReference type="EMBL" id="ADR35411.1"/>
    </source>
</evidence>
<gene>
    <name evidence="1" type="ordered locus">Sulku_2762</name>
</gene>
<keyword evidence="1" id="KW-0614">Plasmid</keyword>